<keyword evidence="6" id="KW-1185">Reference proteome</keyword>
<evidence type="ECO:0000256" key="1">
    <source>
        <dbReference type="SAM" id="MobiDB-lite"/>
    </source>
</evidence>
<dbReference type="AlphaFoldDB" id="A0A9Q9C4F4"/>
<feature type="chain" id="PRO_5040433161" evidence="2">
    <location>
        <begin position="21"/>
        <end position="72"/>
    </location>
</feature>
<evidence type="ECO:0000313" key="5">
    <source>
        <dbReference type="Proteomes" id="UP001059546"/>
    </source>
</evidence>
<organism evidence="3 5">
    <name type="scientific">Encephalitozoon hellem</name>
    <name type="common">Microsporidian parasite</name>
    <dbReference type="NCBI Taxonomy" id="27973"/>
    <lineage>
        <taxon>Eukaryota</taxon>
        <taxon>Fungi</taxon>
        <taxon>Fungi incertae sedis</taxon>
        <taxon>Microsporidia</taxon>
        <taxon>Unikaryonidae</taxon>
        <taxon>Encephalitozoon</taxon>
    </lineage>
</organism>
<sequence length="72" mass="7646">MKGIQSLILIMFLIFGLVHAADNEKNDKDAKKEDKEGNGKDDNKNSNSESSARGLGTSLLGLAAILAICLAK</sequence>
<evidence type="ECO:0000256" key="2">
    <source>
        <dbReference type="SAM" id="SignalP"/>
    </source>
</evidence>
<name>A0A9Q9C4F4_ENCHE</name>
<keyword evidence="2" id="KW-0732">Signal</keyword>
<dbReference type="EMBL" id="CP119062">
    <property type="protein sequence ID" value="WEL37799.1"/>
    <property type="molecule type" value="Genomic_DNA"/>
</dbReference>
<reference evidence="3" key="1">
    <citation type="submission" date="2021-05" db="EMBL/GenBank/DDBJ databases">
        <title>Encephalitozoon hellem ATCC 50604 Complete Genome.</title>
        <authorList>
            <person name="Mascarenhas dos Santos A.C."/>
            <person name="Julian A.T."/>
            <person name="Pombert J.-F."/>
        </authorList>
    </citation>
    <scope>NUCLEOTIDE SEQUENCE</scope>
    <source>
        <strain evidence="3">ATCC 50604</strain>
    </source>
</reference>
<proteinExistence type="predicted"/>
<accession>A0A9Q9C4F4</accession>
<evidence type="ECO:0000313" key="4">
    <source>
        <dbReference type="EMBL" id="WEL37799.1"/>
    </source>
</evidence>
<gene>
    <name evidence="3" type="ORF">GPU96_01g00590</name>
    <name evidence="4" type="ORF">PFJ87_01g00520</name>
</gene>
<feature type="signal peptide" evidence="2">
    <location>
        <begin position="1"/>
        <end position="20"/>
    </location>
</feature>
<dbReference type="Proteomes" id="UP001217963">
    <property type="component" value="Chromosome I"/>
</dbReference>
<protein>
    <submittedName>
        <fullName evidence="3">Uncharacterized protein</fullName>
    </submittedName>
</protein>
<evidence type="ECO:0000313" key="6">
    <source>
        <dbReference type="Proteomes" id="UP001217963"/>
    </source>
</evidence>
<feature type="region of interest" description="Disordered" evidence="1">
    <location>
        <begin position="25"/>
        <end position="54"/>
    </location>
</feature>
<feature type="compositionally biased region" description="Low complexity" evidence="1">
    <location>
        <begin position="45"/>
        <end position="54"/>
    </location>
</feature>
<dbReference type="EMBL" id="CP075147">
    <property type="protein sequence ID" value="UTX42357.1"/>
    <property type="molecule type" value="Genomic_DNA"/>
</dbReference>
<dbReference type="Proteomes" id="UP001059546">
    <property type="component" value="Chromosome I"/>
</dbReference>
<feature type="compositionally biased region" description="Basic and acidic residues" evidence="1">
    <location>
        <begin position="25"/>
        <end position="44"/>
    </location>
</feature>
<evidence type="ECO:0000313" key="3">
    <source>
        <dbReference type="EMBL" id="UTX42357.1"/>
    </source>
</evidence>
<reference evidence="4 6" key="2">
    <citation type="submission" date="2023-02" db="EMBL/GenBank/DDBJ databases">
        <title>Encephalitozoon hellem ATCC 50451 complete genome.</title>
        <authorList>
            <person name="Mascarenhas dos Santos A.C."/>
            <person name="Julian A.T."/>
            <person name="Pombert J.-F."/>
        </authorList>
    </citation>
    <scope>NUCLEOTIDE SEQUENCE [LARGE SCALE GENOMIC DNA]</scope>
    <source>
        <strain evidence="4 6">ATCC 50451</strain>
    </source>
</reference>